<evidence type="ECO:0000256" key="6">
    <source>
        <dbReference type="ARBA" id="ARBA00022473"/>
    </source>
</evidence>
<feature type="domain" description="RING-type" evidence="26">
    <location>
        <begin position="15"/>
        <end position="84"/>
    </location>
</feature>
<proteinExistence type="inferred from homology"/>
<dbReference type="Gene3D" id="3.30.40.10">
    <property type="entry name" value="Zinc/RING finger domain, C3HC4 (zinc finger)"/>
    <property type="match status" value="1"/>
</dbReference>
<evidence type="ECO:0000256" key="9">
    <source>
        <dbReference type="ARBA" id="ARBA00022723"/>
    </source>
</evidence>
<keyword evidence="6" id="KW-0217">Developmental protein</keyword>
<accession>A0A5J5CUW0</accession>
<dbReference type="PROSITE" id="PS50194">
    <property type="entry name" value="FILAMIN_REPEAT"/>
    <property type="match status" value="1"/>
</dbReference>
<dbReference type="GO" id="GO:0017148">
    <property type="term" value="P:negative regulation of translation"/>
    <property type="evidence" value="ECO:0007669"/>
    <property type="project" value="UniProtKB-ARBA"/>
</dbReference>
<dbReference type="InterPro" id="IPR013083">
    <property type="entry name" value="Znf_RING/FYVE/PHD"/>
</dbReference>
<dbReference type="PANTHER" id="PTHR24104:SF55">
    <property type="entry name" value="E3 UBIQUITIN-PROTEIN LIGASE TRIM71"/>
    <property type="match status" value="1"/>
</dbReference>
<dbReference type="FunFam" id="2.120.10.30:FF:000013">
    <property type="entry name" value="E3 ubiquitin-protein ligase TRIM71"/>
    <property type="match status" value="1"/>
</dbReference>
<dbReference type="InterPro" id="IPR014756">
    <property type="entry name" value="Ig_E-set"/>
</dbReference>
<keyword evidence="13" id="KW-0862">Zinc</keyword>
<evidence type="ECO:0000256" key="20">
    <source>
        <dbReference type="ARBA" id="ARBA00043228"/>
    </source>
</evidence>
<sequence>MLQMASFPDTDLQTCPLCKELCGSSAPISSSSSTSSSSSHTSSSSSQTNRRLHVLPCLHAFCRQCLEGQRSPGDPLKLRCPTCDQKVCISEAGVDSLPSSNFLFSNLLDVVVSSEEHIQNKNGHHHHHQRGGLGGGSSGFHHPNHGGLLHPNHLGEPQCSSCDEENPATSHCLDCQEYLCDNCVRAHQRVRLTKDHFIERLGENLHLGRINVNNNPGQPGVSVSLAQSLQNNFALLSLFQDHMSFCQHHDNEGSALTWPDDDIDVTQILRDTEMRKVFLFFCESCSVPICRECSVGRHMGHTFIYLQDAVQDCRAITIQLLADAQQGRQAVQHREDQLVFESDQTWAAGKPEVTMGVNADARIICKHSTPHALLSPELSMEKVQAMAEQVEIKAKVVQTEVKALVLKHKKALEERECELLWKVEKIRQVKAKSLYLQVEKLHQSLTKLDSTIAAVSQVLDEGRHLDVLLARERMLTQIHELKALRSLLQAQEDDRFMFTPPDQALYIAIQSMGLISSGAFAPVTKAHGEGLKSALRGKPASFTVIGYDHDGEPRLSGGDTVSAIVMSVPDNNLSAAEVTDHQNGSYTVSYLPKTEGEHLVSVLVCNQHIQGSPFKVTVKSGRSYGSLGSQVSSFGCEGEGDGQLCRPWGISVDKEGYVVVADRSNNRIQIFKPCGAFHHKFGSLGSRPGQFDRPAGVACDSQRRIIVADKDNHRVQVFTFEGQFLLKFGEKGTKNGQFNYPWDVAVNSEGKILVSDTRNHRVQLFAHDGSFLNKYGFEGALWKHFDSPRGVAFNHEDHLVVTDFNNHRLLVIRPDCQSARFLGSEGTGNGQFLRPQGVAVDQENRIIVADSRNHRVQVFEPNGNFLCKFGTQGSSFGHMDRPSGVAVTPDGVIVVVDFGNNRILKF</sequence>
<comment type="caution">
    <text evidence="28">The sequence shown here is derived from an EMBL/GenBank/DDBJ whole genome shotgun (WGS) entry which is preliminary data.</text>
</comment>
<evidence type="ECO:0000256" key="19">
    <source>
        <dbReference type="ARBA" id="ARBA00042007"/>
    </source>
</evidence>
<protein>
    <recommendedName>
        <fullName evidence="17">E3 ubiquitin-protein ligase TRIM71</fullName>
        <ecNumber evidence="5">2.3.2.27</ecNumber>
    </recommendedName>
    <alternativeName>
        <fullName evidence="20">Protein lin-41 homolog</fullName>
    </alternativeName>
    <alternativeName>
        <fullName evidence="18">RING-type E3 ubiquitin transferase TRIM71</fullName>
    </alternativeName>
    <alternativeName>
        <fullName evidence="19">Tripartite motif-containing protein 71</fullName>
    </alternativeName>
</protein>
<dbReference type="GO" id="GO:0031047">
    <property type="term" value="P:regulatory ncRNA-mediated gene silencing"/>
    <property type="evidence" value="ECO:0007669"/>
    <property type="project" value="UniProtKB-KW"/>
</dbReference>
<dbReference type="Gene3D" id="2.60.40.10">
    <property type="entry name" value="Immunoglobulins"/>
    <property type="match status" value="1"/>
</dbReference>
<feature type="repeat" description="NHL" evidence="24">
    <location>
        <begin position="819"/>
        <end position="862"/>
    </location>
</feature>
<dbReference type="AlphaFoldDB" id="A0A5J5CUW0"/>
<dbReference type="InterPro" id="IPR011042">
    <property type="entry name" value="6-blade_b-propeller_TolB-like"/>
</dbReference>
<dbReference type="InterPro" id="IPR017907">
    <property type="entry name" value="Znf_RING_CS"/>
</dbReference>
<keyword evidence="7" id="KW-0963">Cytoplasm</keyword>
<evidence type="ECO:0000256" key="15">
    <source>
        <dbReference type="ARBA" id="ARBA00023054"/>
    </source>
</evidence>
<evidence type="ECO:0000256" key="22">
    <source>
        <dbReference type="PROSITE-ProRule" id="PRU00024"/>
    </source>
</evidence>
<evidence type="ECO:0000256" key="24">
    <source>
        <dbReference type="PROSITE-ProRule" id="PRU00504"/>
    </source>
</evidence>
<evidence type="ECO:0000256" key="18">
    <source>
        <dbReference type="ARBA" id="ARBA00041679"/>
    </source>
</evidence>
<evidence type="ECO:0000259" key="27">
    <source>
        <dbReference type="PROSITE" id="PS50119"/>
    </source>
</evidence>
<evidence type="ECO:0000256" key="7">
    <source>
        <dbReference type="ARBA" id="ARBA00022490"/>
    </source>
</evidence>
<dbReference type="Proteomes" id="UP000327493">
    <property type="component" value="Chromosome 14"/>
</dbReference>
<evidence type="ECO:0000256" key="13">
    <source>
        <dbReference type="ARBA" id="ARBA00022833"/>
    </source>
</evidence>
<dbReference type="SUPFAM" id="SSF101898">
    <property type="entry name" value="NHL repeat"/>
    <property type="match status" value="1"/>
</dbReference>
<name>A0A5J5CUW0_9PERO</name>
<comment type="pathway">
    <text evidence="3">Protein modification; protein ubiquitination.</text>
</comment>
<dbReference type="Pfam" id="PF00630">
    <property type="entry name" value="Filamin"/>
    <property type="match status" value="1"/>
</dbReference>
<dbReference type="PROSITE" id="PS51125">
    <property type="entry name" value="NHL"/>
    <property type="match status" value="6"/>
</dbReference>
<dbReference type="FunFam" id="3.30.40.10:FF:000435">
    <property type="entry name" value="Tripartite motif containing 71, E3 ubiquitin protein ligase"/>
    <property type="match status" value="1"/>
</dbReference>
<feature type="domain" description="B box-type" evidence="27">
    <location>
        <begin position="280"/>
        <end position="306"/>
    </location>
</feature>
<dbReference type="SMART" id="SM00557">
    <property type="entry name" value="IG_FLMN"/>
    <property type="match status" value="1"/>
</dbReference>
<feature type="repeat" description="Filamin" evidence="23">
    <location>
        <begin position="516"/>
        <end position="618"/>
    </location>
</feature>
<dbReference type="EMBL" id="VOFY01000014">
    <property type="protein sequence ID" value="KAA8586152.1"/>
    <property type="molecule type" value="Genomic_DNA"/>
</dbReference>
<dbReference type="PANTHER" id="PTHR24104">
    <property type="entry name" value="E3 UBIQUITIN-PROTEIN LIGASE NHLRC1-RELATED"/>
    <property type="match status" value="1"/>
</dbReference>
<dbReference type="FunFam" id="2.60.40.10:FF:000527">
    <property type="entry name" value="E3 ubiquitin-protein ligase TRIM71"/>
    <property type="match status" value="1"/>
</dbReference>
<comment type="subcellular location">
    <subcellularLocation>
        <location evidence="2">Cytoplasm</location>
        <location evidence="2">P-body</location>
    </subcellularLocation>
</comment>
<organism evidence="28 29">
    <name type="scientific">Etheostoma spectabile</name>
    <name type="common">orangethroat darter</name>
    <dbReference type="NCBI Taxonomy" id="54343"/>
    <lineage>
        <taxon>Eukaryota</taxon>
        <taxon>Metazoa</taxon>
        <taxon>Chordata</taxon>
        <taxon>Craniata</taxon>
        <taxon>Vertebrata</taxon>
        <taxon>Euteleostomi</taxon>
        <taxon>Actinopterygii</taxon>
        <taxon>Neopterygii</taxon>
        <taxon>Teleostei</taxon>
        <taxon>Neoteleostei</taxon>
        <taxon>Acanthomorphata</taxon>
        <taxon>Eupercaria</taxon>
        <taxon>Perciformes</taxon>
        <taxon>Percoidei</taxon>
        <taxon>Percidae</taxon>
        <taxon>Etheostomatinae</taxon>
        <taxon>Etheostoma</taxon>
    </lineage>
</organism>
<evidence type="ECO:0000256" key="21">
    <source>
        <dbReference type="ARBA" id="ARBA00059249"/>
    </source>
</evidence>
<comment type="function">
    <text evidence="21">E3 ubiquitin-protein ligase that cooperates with the microRNAs (miRNAs) machinery and promotes embryonic stem cells proliferation and maintenance. Binds to miRNAs and participates in post-transcriptional repression of transcripts. Required to maintain proliferation and prevent premature differentiation of neural progenitor cells during early neural development.</text>
</comment>
<evidence type="ECO:0000256" key="8">
    <source>
        <dbReference type="ARBA" id="ARBA00022679"/>
    </source>
</evidence>
<evidence type="ECO:0000256" key="4">
    <source>
        <dbReference type="ARBA" id="ARBA00008518"/>
    </source>
</evidence>
<dbReference type="PROSITE" id="PS00518">
    <property type="entry name" value="ZF_RING_1"/>
    <property type="match status" value="1"/>
</dbReference>
<dbReference type="FunFam" id="2.120.10.30:FF:000080">
    <property type="entry name" value="E3 ubiquitin-protein ligase TRIM71"/>
    <property type="match status" value="1"/>
</dbReference>
<evidence type="ECO:0000256" key="16">
    <source>
        <dbReference type="ARBA" id="ARBA00023158"/>
    </source>
</evidence>
<feature type="repeat" description="NHL" evidence="24">
    <location>
        <begin position="772"/>
        <end position="815"/>
    </location>
</feature>
<evidence type="ECO:0000256" key="17">
    <source>
        <dbReference type="ARBA" id="ARBA00040205"/>
    </source>
</evidence>
<dbReference type="GO" id="GO:0007399">
    <property type="term" value="P:nervous system development"/>
    <property type="evidence" value="ECO:0007669"/>
    <property type="project" value="UniProtKB-ARBA"/>
</dbReference>
<feature type="repeat" description="NHL" evidence="24">
    <location>
        <begin position="678"/>
        <end position="721"/>
    </location>
</feature>
<dbReference type="GO" id="GO:0008270">
    <property type="term" value="F:zinc ion binding"/>
    <property type="evidence" value="ECO:0007669"/>
    <property type="project" value="UniProtKB-KW"/>
</dbReference>
<evidence type="ECO:0000256" key="12">
    <source>
        <dbReference type="ARBA" id="ARBA00022786"/>
    </source>
</evidence>
<dbReference type="SUPFAM" id="SSF57850">
    <property type="entry name" value="RING/U-box"/>
    <property type="match status" value="1"/>
</dbReference>
<dbReference type="GO" id="GO:0043161">
    <property type="term" value="P:proteasome-mediated ubiquitin-dependent protein catabolic process"/>
    <property type="evidence" value="ECO:0007669"/>
    <property type="project" value="TreeGrafter"/>
</dbReference>
<dbReference type="Gene3D" id="2.120.10.30">
    <property type="entry name" value="TolB, C-terminal domain"/>
    <property type="match status" value="2"/>
</dbReference>
<dbReference type="GO" id="GO:0000209">
    <property type="term" value="P:protein polyubiquitination"/>
    <property type="evidence" value="ECO:0007669"/>
    <property type="project" value="TreeGrafter"/>
</dbReference>
<evidence type="ECO:0000256" key="10">
    <source>
        <dbReference type="ARBA" id="ARBA00022737"/>
    </source>
</evidence>
<dbReference type="Pfam" id="PF01436">
    <property type="entry name" value="NHL"/>
    <property type="match status" value="6"/>
</dbReference>
<dbReference type="Pfam" id="PF00643">
    <property type="entry name" value="zf-B_box"/>
    <property type="match status" value="2"/>
</dbReference>
<dbReference type="SUPFAM" id="SSF81296">
    <property type="entry name" value="E set domains"/>
    <property type="match status" value="1"/>
</dbReference>
<evidence type="ECO:0000256" key="23">
    <source>
        <dbReference type="PROSITE-ProRule" id="PRU00087"/>
    </source>
</evidence>
<evidence type="ECO:0000256" key="5">
    <source>
        <dbReference type="ARBA" id="ARBA00012483"/>
    </source>
</evidence>
<dbReference type="EC" id="2.3.2.27" evidence="5"/>
<evidence type="ECO:0000313" key="28">
    <source>
        <dbReference type="EMBL" id="KAA8586152.1"/>
    </source>
</evidence>
<evidence type="ECO:0000256" key="14">
    <source>
        <dbReference type="ARBA" id="ARBA00022884"/>
    </source>
</evidence>
<dbReference type="PROSITE" id="PS50089">
    <property type="entry name" value="ZF_RING_2"/>
    <property type="match status" value="1"/>
</dbReference>
<dbReference type="InterPro" id="IPR013783">
    <property type="entry name" value="Ig-like_fold"/>
</dbReference>
<feature type="repeat" description="NHL" evidence="24">
    <location>
        <begin position="631"/>
        <end position="674"/>
    </location>
</feature>
<reference evidence="28 29" key="1">
    <citation type="submission" date="2019-08" db="EMBL/GenBank/DDBJ databases">
        <title>A chromosome-level genome assembly, high-density linkage maps, and genome scans reveal the genomic architecture of hybrid incompatibilities underlying speciation via character displacement in darters (Percidae: Etheostominae).</title>
        <authorList>
            <person name="Moran R.L."/>
            <person name="Catchen J.M."/>
            <person name="Fuller R.C."/>
        </authorList>
    </citation>
    <scope>NUCLEOTIDE SEQUENCE [LARGE SCALE GENOMIC DNA]</scope>
    <source>
        <strain evidence="28">EspeVRDwgs_2016</strain>
        <tissue evidence="28">Muscle</tissue>
    </source>
</reference>
<dbReference type="GO" id="GO:0061630">
    <property type="term" value="F:ubiquitin protein ligase activity"/>
    <property type="evidence" value="ECO:0007669"/>
    <property type="project" value="UniProtKB-EC"/>
</dbReference>
<dbReference type="SUPFAM" id="SSF57845">
    <property type="entry name" value="B-box zinc-binding domain"/>
    <property type="match status" value="1"/>
</dbReference>
<keyword evidence="29" id="KW-1185">Reference proteome</keyword>
<keyword evidence="9" id="KW-0479">Metal-binding</keyword>
<dbReference type="Gene3D" id="3.30.160.60">
    <property type="entry name" value="Classic Zinc Finger"/>
    <property type="match status" value="1"/>
</dbReference>
<keyword evidence="16" id="KW-0943">RNA-mediated gene silencing</keyword>
<keyword evidence="11 22" id="KW-0863">Zinc-finger</keyword>
<evidence type="ECO:0000256" key="1">
    <source>
        <dbReference type="ARBA" id="ARBA00000900"/>
    </source>
</evidence>
<dbReference type="CDD" id="cd14954">
    <property type="entry name" value="NHL_TRIM71_like"/>
    <property type="match status" value="1"/>
</dbReference>
<dbReference type="GO" id="GO:0000932">
    <property type="term" value="C:P-body"/>
    <property type="evidence" value="ECO:0007669"/>
    <property type="project" value="UniProtKB-SubCell"/>
</dbReference>
<comment type="catalytic activity">
    <reaction evidence="1">
        <text>S-ubiquitinyl-[E2 ubiquitin-conjugating enzyme]-L-cysteine + [acceptor protein]-L-lysine = [E2 ubiquitin-conjugating enzyme]-L-cysteine + N(6)-ubiquitinyl-[acceptor protein]-L-lysine.</text>
        <dbReference type="EC" id="2.3.2.27"/>
    </reaction>
</comment>
<keyword evidence="8" id="KW-0808">Transferase</keyword>
<evidence type="ECO:0000256" key="25">
    <source>
        <dbReference type="SAM" id="MobiDB-lite"/>
    </source>
</evidence>
<keyword evidence="10" id="KW-0677">Repeat</keyword>
<keyword evidence="12" id="KW-0833">Ubl conjugation pathway</keyword>
<feature type="repeat" description="NHL" evidence="24">
    <location>
        <begin position="725"/>
        <end position="768"/>
    </location>
</feature>
<dbReference type="CDD" id="cd19796">
    <property type="entry name" value="Bbox2_TRIM71_C-VII"/>
    <property type="match status" value="1"/>
</dbReference>
<dbReference type="Gene3D" id="4.10.830.40">
    <property type="match status" value="1"/>
</dbReference>
<dbReference type="CDD" id="cd16589">
    <property type="entry name" value="RING-HC_TRIM71_C-VII"/>
    <property type="match status" value="1"/>
</dbReference>
<dbReference type="SMART" id="SM00184">
    <property type="entry name" value="RING"/>
    <property type="match status" value="1"/>
</dbReference>
<evidence type="ECO:0000313" key="29">
    <source>
        <dbReference type="Proteomes" id="UP000327493"/>
    </source>
</evidence>
<evidence type="ECO:0000256" key="2">
    <source>
        <dbReference type="ARBA" id="ARBA00004201"/>
    </source>
</evidence>
<feature type="domain" description="B box-type" evidence="27">
    <location>
        <begin position="159"/>
        <end position="201"/>
    </location>
</feature>
<keyword evidence="15" id="KW-0175">Coiled coil</keyword>
<evidence type="ECO:0000259" key="26">
    <source>
        <dbReference type="PROSITE" id="PS50089"/>
    </source>
</evidence>
<dbReference type="InterPro" id="IPR001298">
    <property type="entry name" value="Filamin/ABP280_rpt"/>
</dbReference>
<evidence type="ECO:0000256" key="11">
    <source>
        <dbReference type="ARBA" id="ARBA00022771"/>
    </source>
</evidence>
<dbReference type="GO" id="GO:0035198">
    <property type="term" value="F:miRNA binding"/>
    <property type="evidence" value="ECO:0007669"/>
    <property type="project" value="UniProtKB-ARBA"/>
</dbReference>
<dbReference type="InterPro" id="IPR001258">
    <property type="entry name" value="NHL_repeat"/>
</dbReference>
<dbReference type="InterPro" id="IPR000315">
    <property type="entry name" value="Znf_B-box"/>
</dbReference>
<dbReference type="SMART" id="SM00336">
    <property type="entry name" value="BBOX"/>
    <property type="match status" value="2"/>
</dbReference>
<dbReference type="FunFam" id="2.120.10.30:FF:000025">
    <property type="entry name" value="E3 ubiquitin-protein ligase TRIM71"/>
    <property type="match status" value="1"/>
</dbReference>
<feature type="region of interest" description="Disordered" evidence="25">
    <location>
        <begin position="119"/>
        <end position="147"/>
    </location>
</feature>
<evidence type="ECO:0000256" key="3">
    <source>
        <dbReference type="ARBA" id="ARBA00004906"/>
    </source>
</evidence>
<dbReference type="InterPro" id="IPR050952">
    <property type="entry name" value="TRIM-NHL_E3_ligases"/>
</dbReference>
<dbReference type="InterPro" id="IPR001841">
    <property type="entry name" value="Znf_RING"/>
</dbReference>
<gene>
    <name evidence="28" type="ORF">FQN60_007721</name>
</gene>
<dbReference type="PROSITE" id="PS50119">
    <property type="entry name" value="ZF_BBOX"/>
    <property type="match status" value="2"/>
</dbReference>
<comment type="similarity">
    <text evidence="4">Belongs to the TRIM/RBCC family.</text>
</comment>
<feature type="repeat" description="NHL" evidence="24">
    <location>
        <begin position="866"/>
        <end position="906"/>
    </location>
</feature>
<keyword evidence="14" id="KW-0694">RNA-binding</keyword>
<dbReference type="InterPro" id="IPR017868">
    <property type="entry name" value="Filamin/ABP280_repeat-like"/>
</dbReference>
<dbReference type="CDD" id="cd19812">
    <property type="entry name" value="Bbox1_TRIM71_C-VII"/>
    <property type="match status" value="1"/>
</dbReference>